<dbReference type="EMBL" id="JAPTGG010000005">
    <property type="protein sequence ID" value="MCZ0865027.1"/>
    <property type="molecule type" value="Genomic_DNA"/>
</dbReference>
<evidence type="ECO:0000313" key="2">
    <source>
        <dbReference type="EMBL" id="MCZ0865027.1"/>
    </source>
</evidence>
<comment type="caution">
    <text evidence="2">The sequence shown here is derived from an EMBL/GenBank/DDBJ whole genome shotgun (WGS) entry which is preliminary data.</text>
</comment>
<keyword evidence="1" id="KW-0472">Membrane</keyword>
<evidence type="ECO:0000313" key="3">
    <source>
        <dbReference type="Proteomes" id="UP001069090"/>
    </source>
</evidence>
<protein>
    <submittedName>
        <fullName evidence="2">DUF6164 family protein</fullName>
    </submittedName>
</protein>
<dbReference type="Pfam" id="PF19661">
    <property type="entry name" value="DUF6164"/>
    <property type="match status" value="1"/>
</dbReference>
<keyword evidence="3" id="KW-1185">Reference proteome</keyword>
<organism evidence="2 3">
    <name type="scientific">Dasania phycosphaerae</name>
    <dbReference type="NCBI Taxonomy" id="2950436"/>
    <lineage>
        <taxon>Bacteria</taxon>
        <taxon>Pseudomonadati</taxon>
        <taxon>Pseudomonadota</taxon>
        <taxon>Gammaproteobacteria</taxon>
        <taxon>Cellvibrionales</taxon>
        <taxon>Spongiibacteraceae</taxon>
        <taxon>Dasania</taxon>
    </lineage>
</organism>
<dbReference type="Proteomes" id="UP001069090">
    <property type="component" value="Unassembled WGS sequence"/>
</dbReference>
<accession>A0A9J6RKK1</accession>
<keyword evidence="1" id="KW-1133">Transmembrane helix</keyword>
<dbReference type="AlphaFoldDB" id="A0A9J6RKK1"/>
<reference evidence="2 3" key="1">
    <citation type="submission" date="2022-12" db="EMBL/GenBank/DDBJ databases">
        <title>Dasania phycosphaerae sp. nov., isolated from particulate material of the south coast of Korea.</title>
        <authorList>
            <person name="Jiang Y."/>
        </authorList>
    </citation>
    <scope>NUCLEOTIDE SEQUENCE [LARGE SCALE GENOMIC DNA]</scope>
    <source>
        <strain evidence="2 3">GY-19</strain>
    </source>
</reference>
<keyword evidence="1" id="KW-0812">Transmembrane</keyword>
<feature type="transmembrane region" description="Helical" evidence="1">
    <location>
        <begin position="94"/>
        <end position="115"/>
    </location>
</feature>
<gene>
    <name evidence="2" type="ORF">O0V09_07440</name>
</gene>
<dbReference type="InterPro" id="IPR046162">
    <property type="entry name" value="DUF6164"/>
</dbReference>
<evidence type="ECO:0000256" key="1">
    <source>
        <dbReference type="SAM" id="Phobius"/>
    </source>
</evidence>
<sequence length="116" mass="12927">MSVLIFKLNDVSDEEADAVRQLLADNELDFYESSAGRWGVSIAGLWLKDESQKARARALIEAYQVERVASLRTERGDQPMPGLIDRFKAAPLQVSAMGLLLLMVLYVSIAPFLGWL</sequence>
<dbReference type="RefSeq" id="WP_258331181.1">
    <property type="nucleotide sequence ID" value="NZ_JAPTGG010000005.1"/>
</dbReference>
<name>A0A9J6RKK1_9GAMM</name>
<proteinExistence type="predicted"/>